<evidence type="ECO:0000313" key="4">
    <source>
        <dbReference type="Proteomes" id="UP000030641"/>
    </source>
</evidence>
<dbReference type="HOGENOM" id="CLU_721559_0_0_1"/>
<dbReference type="RefSeq" id="XP_013340987.1">
    <property type="nucleotide sequence ID" value="XM_013485533.1"/>
</dbReference>
<dbReference type="InParanoid" id="A0A074Y410"/>
<feature type="domain" description="F-box" evidence="2">
    <location>
        <begin position="26"/>
        <end position="74"/>
    </location>
</feature>
<accession>A0A074Y410</accession>
<evidence type="ECO:0000313" key="3">
    <source>
        <dbReference type="EMBL" id="KEQ92533.1"/>
    </source>
</evidence>
<feature type="compositionally biased region" description="Basic residues" evidence="1">
    <location>
        <begin position="1"/>
        <end position="11"/>
    </location>
</feature>
<gene>
    <name evidence="3" type="ORF">AUEXF2481DRAFT_42976</name>
</gene>
<dbReference type="AlphaFoldDB" id="A0A074Y410"/>
<reference evidence="3 4" key="1">
    <citation type="journal article" date="2014" name="BMC Genomics">
        <title>Genome sequencing of four Aureobasidium pullulans varieties: biotechnological potential, stress tolerance, and description of new species.</title>
        <authorList>
            <person name="Gostin Ar C."/>
            <person name="Ohm R.A."/>
            <person name="Kogej T."/>
            <person name="Sonjak S."/>
            <person name="Turk M."/>
            <person name="Zajc J."/>
            <person name="Zalar P."/>
            <person name="Grube M."/>
            <person name="Sun H."/>
            <person name="Han J."/>
            <person name="Sharma A."/>
            <person name="Chiniquy J."/>
            <person name="Ngan C.Y."/>
            <person name="Lipzen A."/>
            <person name="Barry K."/>
            <person name="Grigoriev I.V."/>
            <person name="Gunde-Cimerman N."/>
        </authorList>
    </citation>
    <scope>NUCLEOTIDE SEQUENCE [LARGE SCALE GENOMIC DNA]</scope>
    <source>
        <strain evidence="3 4">EXF-2481</strain>
    </source>
</reference>
<dbReference type="EMBL" id="KL584770">
    <property type="protein sequence ID" value="KEQ92533.1"/>
    <property type="molecule type" value="Genomic_DNA"/>
</dbReference>
<sequence>MAKRSVKRVKRAPTPSQEPPTQVQAGSKFSDLPNQLLLEILSYLLNGEMKLFRLINKQSRECASDRLGEYFKEYTCPFDEVHLQRLVDVTSQASLAPYVGTPIIASIIQNHFSCGRRGPRHLPTTERCYAKLGQALKNIATVRVGLFIGFEILIYPYGCCTPINIDTNNVPDSLKDRLFRYTLKTGMNIDGVVVKLPLAASTWYSHRPSIQAHLMRFLAHAHIDNFQNSYNITIEFSNYGMSTRQSCVIIDHSRKTLCASNQSGDNCVLLRPLLLELRLDELALYGCSLTMEQVASLNGQKCLKKVVLDNTLAGPINRFSRYFRRGEPSASWSIMLEELFMQPEELETCHLINFTRRPEDIWLQGSSETIKEEVRSYLLASSR</sequence>
<name>A0A074Y410_AURSE</name>
<dbReference type="Proteomes" id="UP000030641">
    <property type="component" value="Unassembled WGS sequence"/>
</dbReference>
<evidence type="ECO:0000259" key="2">
    <source>
        <dbReference type="PROSITE" id="PS50181"/>
    </source>
</evidence>
<dbReference type="InterPro" id="IPR001810">
    <property type="entry name" value="F-box_dom"/>
</dbReference>
<evidence type="ECO:0000256" key="1">
    <source>
        <dbReference type="SAM" id="MobiDB-lite"/>
    </source>
</evidence>
<organism evidence="3 4">
    <name type="scientific">Aureobasidium subglaciale (strain EXF-2481)</name>
    <name type="common">Aureobasidium pullulans var. subglaciale</name>
    <dbReference type="NCBI Taxonomy" id="1043005"/>
    <lineage>
        <taxon>Eukaryota</taxon>
        <taxon>Fungi</taxon>
        <taxon>Dikarya</taxon>
        <taxon>Ascomycota</taxon>
        <taxon>Pezizomycotina</taxon>
        <taxon>Dothideomycetes</taxon>
        <taxon>Dothideomycetidae</taxon>
        <taxon>Dothideales</taxon>
        <taxon>Saccotheciaceae</taxon>
        <taxon>Aureobasidium</taxon>
    </lineage>
</organism>
<dbReference type="GeneID" id="25367281"/>
<proteinExistence type="predicted"/>
<protein>
    <recommendedName>
        <fullName evidence="2">F-box domain-containing protein</fullName>
    </recommendedName>
</protein>
<dbReference type="PROSITE" id="PS50181">
    <property type="entry name" value="FBOX"/>
    <property type="match status" value="1"/>
</dbReference>
<keyword evidence="4" id="KW-1185">Reference proteome</keyword>
<feature type="region of interest" description="Disordered" evidence="1">
    <location>
        <begin position="1"/>
        <end position="27"/>
    </location>
</feature>